<reference evidence="8" key="1">
    <citation type="submission" date="2013-08" db="EMBL/GenBank/DDBJ databases">
        <authorList>
            <person name="Mendez C."/>
            <person name="Richter M."/>
            <person name="Ferrer M."/>
            <person name="Sanchez J."/>
        </authorList>
    </citation>
    <scope>NUCLEOTIDE SEQUENCE</scope>
</reference>
<dbReference type="Gene3D" id="1.10.357.140">
    <property type="entry name" value="UbiA prenyltransferase"/>
    <property type="match status" value="1"/>
</dbReference>
<feature type="transmembrane region" description="Helical" evidence="7">
    <location>
        <begin position="54"/>
        <end position="75"/>
    </location>
</feature>
<evidence type="ECO:0000256" key="4">
    <source>
        <dbReference type="ARBA" id="ARBA00022989"/>
    </source>
</evidence>
<keyword evidence="6 7" id="KW-0472">Membrane</keyword>
<feature type="transmembrane region" description="Helical" evidence="7">
    <location>
        <begin position="124"/>
        <end position="143"/>
    </location>
</feature>
<feature type="transmembrane region" description="Helical" evidence="7">
    <location>
        <begin position="280"/>
        <end position="301"/>
    </location>
</feature>
<keyword evidence="3 7" id="KW-0812">Transmembrane</keyword>
<dbReference type="HAMAP" id="MF_00154">
    <property type="entry name" value="CyoE_CtaB"/>
    <property type="match status" value="1"/>
</dbReference>
<evidence type="ECO:0000313" key="8">
    <source>
        <dbReference type="EMBL" id="EQD72468.1"/>
    </source>
</evidence>
<dbReference type="InterPro" id="IPR044878">
    <property type="entry name" value="UbiA_sf"/>
</dbReference>
<dbReference type="PANTHER" id="PTHR43448">
    <property type="entry name" value="PROTOHEME IX FARNESYLTRANSFERASE, MITOCHONDRIAL"/>
    <property type="match status" value="1"/>
</dbReference>
<evidence type="ECO:0000256" key="5">
    <source>
        <dbReference type="ARBA" id="ARBA00023133"/>
    </source>
</evidence>
<keyword evidence="2 8" id="KW-0808">Transferase</keyword>
<dbReference type="GO" id="GO:0006783">
    <property type="term" value="P:heme biosynthetic process"/>
    <property type="evidence" value="ECO:0007669"/>
    <property type="project" value="UniProtKB-KW"/>
</dbReference>
<protein>
    <submittedName>
        <fullName evidence="8">Protohem IX farnesyltransferase</fullName>
        <ecNumber evidence="8">2.5.1.-</ecNumber>
    </submittedName>
</protein>
<feature type="transmembrane region" description="Helical" evidence="7">
    <location>
        <begin position="247"/>
        <end position="268"/>
    </location>
</feature>
<name>T1BV60_9ZZZZ</name>
<keyword evidence="4 7" id="KW-1133">Transmembrane helix</keyword>
<dbReference type="GO" id="GO:0008495">
    <property type="term" value="F:protoheme IX farnesyltransferase activity"/>
    <property type="evidence" value="ECO:0007669"/>
    <property type="project" value="InterPro"/>
</dbReference>
<gene>
    <name evidence="8" type="ORF">B1B_03739</name>
</gene>
<reference evidence="8" key="2">
    <citation type="journal article" date="2014" name="ISME J.">
        <title>Microbial stratification in low pH oxic and suboxic macroscopic growths along an acid mine drainage.</title>
        <authorList>
            <person name="Mendez-Garcia C."/>
            <person name="Mesa V."/>
            <person name="Sprenger R.R."/>
            <person name="Richter M."/>
            <person name="Diez M.S."/>
            <person name="Solano J."/>
            <person name="Bargiela R."/>
            <person name="Golyshina O.V."/>
            <person name="Manteca A."/>
            <person name="Ramos J.L."/>
            <person name="Gallego J.R."/>
            <person name="Llorente I."/>
            <person name="Martins Dos Santos V.A."/>
            <person name="Jensen O.N."/>
            <person name="Pelaez A.I."/>
            <person name="Sanchez J."/>
            <person name="Ferrer M."/>
        </authorList>
    </citation>
    <scope>NUCLEOTIDE SEQUENCE</scope>
</reference>
<feature type="transmembrane region" description="Helical" evidence="7">
    <location>
        <begin position="21"/>
        <end position="42"/>
    </location>
</feature>
<proteinExistence type="inferred from homology"/>
<feature type="transmembrane region" description="Helical" evidence="7">
    <location>
        <begin position="150"/>
        <end position="173"/>
    </location>
</feature>
<organism evidence="8">
    <name type="scientific">mine drainage metagenome</name>
    <dbReference type="NCBI Taxonomy" id="410659"/>
    <lineage>
        <taxon>unclassified sequences</taxon>
        <taxon>metagenomes</taxon>
        <taxon>ecological metagenomes</taxon>
    </lineage>
</organism>
<dbReference type="InterPro" id="IPR000537">
    <property type="entry name" value="UbiA_prenyltransferase"/>
</dbReference>
<dbReference type="GO" id="GO:0016020">
    <property type="term" value="C:membrane"/>
    <property type="evidence" value="ECO:0007669"/>
    <property type="project" value="UniProtKB-SubCell"/>
</dbReference>
<dbReference type="NCBIfam" id="TIGR01473">
    <property type="entry name" value="cyoE_ctaB"/>
    <property type="match status" value="1"/>
</dbReference>
<dbReference type="InterPro" id="IPR006369">
    <property type="entry name" value="Protohaem_IX_farnesylTrfase"/>
</dbReference>
<dbReference type="EC" id="2.5.1.-" evidence="8"/>
<dbReference type="AlphaFoldDB" id="T1BV60"/>
<feature type="transmembrane region" description="Helical" evidence="7">
    <location>
        <begin position="179"/>
        <end position="200"/>
    </location>
</feature>
<dbReference type="Pfam" id="PF01040">
    <property type="entry name" value="UbiA"/>
    <property type="match status" value="1"/>
</dbReference>
<keyword evidence="5" id="KW-0350">Heme biosynthesis</keyword>
<accession>T1BV60</accession>
<comment type="caution">
    <text evidence="8">The sequence shown here is derived from an EMBL/GenBank/DDBJ whole genome shotgun (WGS) entry which is preliminary data.</text>
</comment>
<dbReference type="CDD" id="cd13957">
    <property type="entry name" value="PT_UbiA_Cox10"/>
    <property type="match status" value="1"/>
</dbReference>
<comment type="subcellular location">
    <subcellularLocation>
        <location evidence="1">Membrane</location>
        <topology evidence="1">Multi-pass membrane protein</topology>
    </subcellularLocation>
</comment>
<evidence type="ECO:0000256" key="3">
    <source>
        <dbReference type="ARBA" id="ARBA00022692"/>
    </source>
</evidence>
<evidence type="ECO:0000256" key="1">
    <source>
        <dbReference type="ARBA" id="ARBA00004141"/>
    </source>
</evidence>
<sequence length="310" mass="32892">MSEVASTRASALLASSRFSDAVSLAKPGITLLIVLVAVGGYFLANPTAVDWYRLLLLVLTGAAASAGAAMLNHYLDRDVDPQMHRTSDRPLAAERIASSTAVLIAGLAFLAVGIGVASALLNPLTGFSIFLGGFTYVVVYTAWLKRRSSWNIVIGGFAGSAPALAGSAAAIGYWSTGSIAFAILVFLWTPPHFWSLALLLKDDYARAGLPMLPRMNDPAYSGKVVVISAALLVPAALLIGWTGAITWPILVVLVVLGLLFVMFTLPLWKRVDRATARRGFIYSGPYLLFVILALIVNVPLLRFGIPTGFG</sequence>
<feature type="transmembrane region" description="Helical" evidence="7">
    <location>
        <begin position="220"/>
        <end position="241"/>
    </location>
</feature>
<evidence type="ECO:0000256" key="6">
    <source>
        <dbReference type="ARBA" id="ARBA00023136"/>
    </source>
</evidence>
<dbReference type="EMBL" id="AUZY01002317">
    <property type="protein sequence ID" value="EQD72468.1"/>
    <property type="molecule type" value="Genomic_DNA"/>
</dbReference>
<dbReference type="PANTHER" id="PTHR43448:SF2">
    <property type="entry name" value="PROTOHEME IX FARNESYLTRANSFERASE, MITOCHONDRIAL"/>
    <property type="match status" value="1"/>
</dbReference>
<evidence type="ECO:0000256" key="2">
    <source>
        <dbReference type="ARBA" id="ARBA00022679"/>
    </source>
</evidence>
<feature type="transmembrane region" description="Helical" evidence="7">
    <location>
        <begin position="96"/>
        <end position="118"/>
    </location>
</feature>
<evidence type="ECO:0000256" key="7">
    <source>
        <dbReference type="SAM" id="Phobius"/>
    </source>
</evidence>